<evidence type="ECO:0000256" key="1">
    <source>
        <dbReference type="SAM" id="MobiDB-lite"/>
    </source>
</evidence>
<keyword evidence="3" id="KW-1185">Reference proteome</keyword>
<name>A0A9D4JVB1_DREPO</name>
<dbReference type="EMBL" id="JAIWYP010000005">
    <property type="protein sequence ID" value="KAH3821808.1"/>
    <property type="molecule type" value="Genomic_DNA"/>
</dbReference>
<evidence type="ECO:0000313" key="3">
    <source>
        <dbReference type="Proteomes" id="UP000828390"/>
    </source>
</evidence>
<feature type="region of interest" description="Disordered" evidence="1">
    <location>
        <begin position="1"/>
        <end position="29"/>
    </location>
</feature>
<evidence type="ECO:0000313" key="2">
    <source>
        <dbReference type="EMBL" id="KAH3821808.1"/>
    </source>
</evidence>
<comment type="caution">
    <text evidence="2">The sequence shown here is derived from an EMBL/GenBank/DDBJ whole genome shotgun (WGS) entry which is preliminary data.</text>
</comment>
<dbReference type="Proteomes" id="UP000828390">
    <property type="component" value="Unassembled WGS sequence"/>
</dbReference>
<accession>A0A9D4JVB1</accession>
<gene>
    <name evidence="2" type="ORF">DPMN_123576</name>
</gene>
<organism evidence="2 3">
    <name type="scientific">Dreissena polymorpha</name>
    <name type="common">Zebra mussel</name>
    <name type="synonym">Mytilus polymorpha</name>
    <dbReference type="NCBI Taxonomy" id="45954"/>
    <lineage>
        <taxon>Eukaryota</taxon>
        <taxon>Metazoa</taxon>
        <taxon>Spiralia</taxon>
        <taxon>Lophotrochozoa</taxon>
        <taxon>Mollusca</taxon>
        <taxon>Bivalvia</taxon>
        <taxon>Autobranchia</taxon>
        <taxon>Heteroconchia</taxon>
        <taxon>Euheterodonta</taxon>
        <taxon>Imparidentia</taxon>
        <taxon>Neoheterodontei</taxon>
        <taxon>Myida</taxon>
        <taxon>Dreissenoidea</taxon>
        <taxon>Dreissenidae</taxon>
        <taxon>Dreissena</taxon>
    </lineage>
</organism>
<protein>
    <submittedName>
        <fullName evidence="2">Uncharacterized protein</fullName>
    </submittedName>
</protein>
<sequence length="99" mass="11473">MNYEEISYVPPRKPDQCRPIRPSPITHADRTRPVHDRLVGLDISDLERRQSRVFDSLLPAVDITVDRDNIVDDVLTLYRSKPDIIHHRLNVTFEGEEAA</sequence>
<reference evidence="2" key="2">
    <citation type="submission" date="2020-11" db="EMBL/GenBank/DDBJ databases">
        <authorList>
            <person name="McCartney M.A."/>
            <person name="Auch B."/>
            <person name="Kono T."/>
            <person name="Mallez S."/>
            <person name="Becker A."/>
            <person name="Gohl D.M."/>
            <person name="Silverstein K.A.T."/>
            <person name="Koren S."/>
            <person name="Bechman K.B."/>
            <person name="Herman A."/>
            <person name="Abrahante J.E."/>
            <person name="Garbe J."/>
        </authorList>
    </citation>
    <scope>NUCLEOTIDE SEQUENCE</scope>
    <source>
        <strain evidence="2">Duluth1</strain>
        <tissue evidence="2">Whole animal</tissue>
    </source>
</reference>
<reference evidence="2" key="1">
    <citation type="journal article" date="2019" name="bioRxiv">
        <title>The Genome of the Zebra Mussel, Dreissena polymorpha: A Resource for Invasive Species Research.</title>
        <authorList>
            <person name="McCartney M.A."/>
            <person name="Auch B."/>
            <person name="Kono T."/>
            <person name="Mallez S."/>
            <person name="Zhang Y."/>
            <person name="Obille A."/>
            <person name="Becker A."/>
            <person name="Abrahante J.E."/>
            <person name="Garbe J."/>
            <person name="Badalamenti J.P."/>
            <person name="Herman A."/>
            <person name="Mangelson H."/>
            <person name="Liachko I."/>
            <person name="Sullivan S."/>
            <person name="Sone E.D."/>
            <person name="Koren S."/>
            <person name="Silverstein K.A.T."/>
            <person name="Beckman K.B."/>
            <person name="Gohl D.M."/>
        </authorList>
    </citation>
    <scope>NUCLEOTIDE SEQUENCE</scope>
    <source>
        <strain evidence="2">Duluth1</strain>
        <tissue evidence="2">Whole animal</tissue>
    </source>
</reference>
<dbReference type="AlphaFoldDB" id="A0A9D4JVB1"/>
<proteinExistence type="predicted"/>